<protein>
    <recommendedName>
        <fullName evidence="3">Maturase K</fullName>
    </recommendedName>
</protein>
<evidence type="ECO:0008006" key="3">
    <source>
        <dbReference type="Google" id="ProtNLM"/>
    </source>
</evidence>
<evidence type="ECO:0000313" key="2">
    <source>
        <dbReference type="Proteomes" id="UP001054252"/>
    </source>
</evidence>
<dbReference type="AlphaFoldDB" id="A0AAV5L5N9"/>
<reference evidence="1 2" key="1">
    <citation type="journal article" date="2021" name="Commun. Biol.">
        <title>The genome of Shorea leprosula (Dipterocarpaceae) highlights the ecological relevance of drought in aseasonal tropical rainforests.</title>
        <authorList>
            <person name="Ng K.K.S."/>
            <person name="Kobayashi M.J."/>
            <person name="Fawcett J.A."/>
            <person name="Hatakeyama M."/>
            <person name="Paape T."/>
            <person name="Ng C.H."/>
            <person name="Ang C.C."/>
            <person name="Tnah L.H."/>
            <person name="Lee C.T."/>
            <person name="Nishiyama T."/>
            <person name="Sese J."/>
            <person name="O'Brien M.J."/>
            <person name="Copetti D."/>
            <person name="Mohd Noor M.I."/>
            <person name="Ong R.C."/>
            <person name="Putra M."/>
            <person name="Sireger I.Z."/>
            <person name="Indrioko S."/>
            <person name="Kosugi Y."/>
            <person name="Izuno A."/>
            <person name="Isagi Y."/>
            <person name="Lee S.L."/>
            <person name="Shimizu K.K."/>
        </authorList>
    </citation>
    <scope>NUCLEOTIDE SEQUENCE [LARGE SCALE GENOMIC DNA]</scope>
    <source>
        <strain evidence="1">214</strain>
    </source>
</reference>
<sequence>MVSENQYKGVLDGYIPVLIQSVNSRDFSCSLLILYDLL</sequence>
<evidence type="ECO:0000313" key="1">
    <source>
        <dbReference type="EMBL" id="GKV32566.1"/>
    </source>
</evidence>
<name>A0AAV5L5N9_9ROSI</name>
<dbReference type="EMBL" id="BPVZ01000096">
    <property type="protein sequence ID" value="GKV32566.1"/>
    <property type="molecule type" value="Genomic_DNA"/>
</dbReference>
<proteinExistence type="predicted"/>
<organism evidence="1 2">
    <name type="scientific">Rubroshorea leprosula</name>
    <dbReference type="NCBI Taxonomy" id="152421"/>
    <lineage>
        <taxon>Eukaryota</taxon>
        <taxon>Viridiplantae</taxon>
        <taxon>Streptophyta</taxon>
        <taxon>Embryophyta</taxon>
        <taxon>Tracheophyta</taxon>
        <taxon>Spermatophyta</taxon>
        <taxon>Magnoliopsida</taxon>
        <taxon>eudicotyledons</taxon>
        <taxon>Gunneridae</taxon>
        <taxon>Pentapetalae</taxon>
        <taxon>rosids</taxon>
        <taxon>malvids</taxon>
        <taxon>Malvales</taxon>
        <taxon>Dipterocarpaceae</taxon>
        <taxon>Rubroshorea</taxon>
    </lineage>
</organism>
<keyword evidence="2" id="KW-1185">Reference proteome</keyword>
<gene>
    <name evidence="1" type="ORF">SLEP1_g41161</name>
</gene>
<accession>A0AAV5L5N9</accession>
<comment type="caution">
    <text evidence="1">The sequence shown here is derived from an EMBL/GenBank/DDBJ whole genome shotgun (WGS) entry which is preliminary data.</text>
</comment>
<dbReference type="Proteomes" id="UP001054252">
    <property type="component" value="Unassembled WGS sequence"/>
</dbReference>